<evidence type="ECO:0000313" key="3">
    <source>
        <dbReference type="EMBL" id="QDU65616.1"/>
    </source>
</evidence>
<evidence type="ECO:0008006" key="5">
    <source>
        <dbReference type="Google" id="ProtNLM"/>
    </source>
</evidence>
<feature type="region of interest" description="Disordered" evidence="2">
    <location>
        <begin position="71"/>
        <end position="141"/>
    </location>
</feature>
<keyword evidence="4" id="KW-1185">Reference proteome</keyword>
<dbReference type="GO" id="GO:0005886">
    <property type="term" value="C:plasma membrane"/>
    <property type="evidence" value="ECO:0007669"/>
    <property type="project" value="InterPro"/>
</dbReference>
<feature type="compositionally biased region" description="Basic and acidic residues" evidence="2">
    <location>
        <begin position="111"/>
        <end position="137"/>
    </location>
</feature>
<evidence type="ECO:0000256" key="2">
    <source>
        <dbReference type="SAM" id="MobiDB-lite"/>
    </source>
</evidence>
<dbReference type="AlphaFoldDB" id="A0A518BF72"/>
<evidence type="ECO:0000256" key="1">
    <source>
        <dbReference type="SAM" id="Coils"/>
    </source>
</evidence>
<accession>A0A518BF72</accession>
<dbReference type="EMBL" id="CP036287">
    <property type="protein sequence ID" value="QDU65616.1"/>
    <property type="molecule type" value="Genomic_DNA"/>
</dbReference>
<proteinExistence type="predicted"/>
<organism evidence="3 4">
    <name type="scientific">Engelhardtia mirabilis</name>
    <dbReference type="NCBI Taxonomy" id="2528011"/>
    <lineage>
        <taxon>Bacteria</taxon>
        <taxon>Pseudomonadati</taxon>
        <taxon>Planctomycetota</taxon>
        <taxon>Planctomycetia</taxon>
        <taxon>Planctomycetia incertae sedis</taxon>
        <taxon>Engelhardtia</taxon>
    </lineage>
</organism>
<keyword evidence="1" id="KW-0175">Coiled coil</keyword>
<reference evidence="3 4" key="1">
    <citation type="submission" date="2019-02" db="EMBL/GenBank/DDBJ databases">
        <title>Deep-cultivation of Planctomycetes and their phenomic and genomic characterization uncovers novel biology.</title>
        <authorList>
            <person name="Wiegand S."/>
            <person name="Jogler M."/>
            <person name="Boedeker C."/>
            <person name="Pinto D."/>
            <person name="Vollmers J."/>
            <person name="Rivas-Marin E."/>
            <person name="Kohn T."/>
            <person name="Peeters S.H."/>
            <person name="Heuer A."/>
            <person name="Rast P."/>
            <person name="Oberbeckmann S."/>
            <person name="Bunk B."/>
            <person name="Jeske O."/>
            <person name="Meyerdierks A."/>
            <person name="Storesund J.E."/>
            <person name="Kallscheuer N."/>
            <person name="Luecker S."/>
            <person name="Lage O.M."/>
            <person name="Pohl T."/>
            <person name="Merkel B.J."/>
            <person name="Hornburger P."/>
            <person name="Mueller R.-W."/>
            <person name="Bruemmer F."/>
            <person name="Labrenz M."/>
            <person name="Spormann A.M."/>
            <person name="Op den Camp H."/>
            <person name="Overmann J."/>
            <person name="Amann R."/>
            <person name="Jetten M.S.M."/>
            <person name="Mascher T."/>
            <person name="Medema M.H."/>
            <person name="Devos D.P."/>
            <person name="Kaster A.-K."/>
            <person name="Ovreas L."/>
            <person name="Rohde M."/>
            <person name="Galperin M.Y."/>
            <person name="Jogler C."/>
        </authorList>
    </citation>
    <scope>NUCLEOTIDE SEQUENCE [LARGE SCALE GENOMIC DNA]</scope>
    <source>
        <strain evidence="3 4">Pla133</strain>
    </source>
</reference>
<dbReference type="KEGG" id="pbap:Pla133_06810"/>
<dbReference type="Proteomes" id="UP000316921">
    <property type="component" value="Chromosome"/>
</dbReference>
<name>A0A518BF72_9BACT</name>
<gene>
    <name evidence="3" type="ORF">Pla133_06810</name>
</gene>
<evidence type="ECO:0000313" key="4">
    <source>
        <dbReference type="Proteomes" id="UP000316921"/>
    </source>
</evidence>
<protein>
    <recommendedName>
        <fullName evidence="5">Anti-sigma-K factor rskA</fullName>
    </recommendedName>
</protein>
<feature type="coiled-coil region" evidence="1">
    <location>
        <begin position="174"/>
        <end position="201"/>
    </location>
</feature>
<sequence length="394" mass="41880">MVDQATEGLDSPAARELEALLAELDPGDHLAFERAAAAVDLAFTSQAGELEPLPQGLAARIAADAARFVGAPEQGGPGVDVPQRELPAQESSTGRVGGRGASPRGASPRGAEPRRSQSSRSTEHRDPSRESARRRTEAAGGPRLATSIGWFAAAAASLALVVVWRDGGERMETIASLTGELDALRIEAEQAAKEAVLARGEAQSIADALEQERKRSSTLLAERDTADDRRQQLLAQLDASVDRETQLEERVSDLESLVYEAPPDVALADLLANPPADLVRVPWSTTGDPLVSERSVGGEVIWSDSMQVGYMVLDDMPVNAADQFQYQLWIFSADQKEETPVDGGVFDASSVGRLVIPIDAKLGVHDPSLFAVTLEKPGGVVVSERDRLLLAAAL</sequence>